<evidence type="ECO:0000313" key="2">
    <source>
        <dbReference type="Proteomes" id="UP000250006"/>
    </source>
</evidence>
<accession>A0ABY1VRM8</accession>
<name>A0ABY1VRM8_9ACTO</name>
<dbReference type="InterPro" id="IPR017437">
    <property type="entry name" value="ATP-NAD_kinase_PpnK-typ_C"/>
</dbReference>
<dbReference type="RefSeq" id="WP_111837217.1">
    <property type="nucleotide sequence ID" value="NZ_UAPQ01000010.1"/>
</dbReference>
<protein>
    <submittedName>
        <fullName evidence="1">Predicted sugar kinase</fullName>
    </submittedName>
</protein>
<evidence type="ECO:0000313" key="1">
    <source>
        <dbReference type="EMBL" id="SPT54332.1"/>
    </source>
</evidence>
<dbReference type="Proteomes" id="UP000250006">
    <property type="component" value="Unassembled WGS sequence"/>
</dbReference>
<dbReference type="InterPro" id="IPR016064">
    <property type="entry name" value="NAD/diacylglycerol_kinase_sf"/>
</dbReference>
<gene>
    <name evidence="1" type="ORF">NCTC11535_02046</name>
</gene>
<sequence length="309" mass="33087">MNGRQARGEVGTTSPTGRRRAVIVTRRTELDELLDRHSTRGQAEFFLRTRGRDLAQVQAAHDALQTARNEVLASVPSEWALAEVERGDLSRFLFTGEDVVLVVGQDGLVANAAKYLDGQVVVGVDAGGGTGALVRTTPAGGAAVLRGLAQGQPPHMEAVAMVRAVADDGQELTALNEVFIGDVGHQSARYELCVPAGRERQSSSGVLVATGAGATGWAASLSHDRGGRELPRPAEQRLAWFVREAWPSRYTGAELTDGLLAGEERLRLTVSSERLVVFGDGIETDRCELTWGQEVEVGLSPRRLNLVCQ</sequence>
<keyword evidence="1" id="KW-0418">Kinase</keyword>
<dbReference type="InterPro" id="IPR017438">
    <property type="entry name" value="ATP-NAD_kinase_N"/>
</dbReference>
<keyword evidence="2" id="KW-1185">Reference proteome</keyword>
<dbReference type="Gene3D" id="2.60.200.30">
    <property type="entry name" value="Probable inorganic polyphosphate/atp-NAD kinase, domain 2"/>
    <property type="match status" value="1"/>
</dbReference>
<keyword evidence="1" id="KW-0808">Transferase</keyword>
<comment type="caution">
    <text evidence="1">The sequence shown here is derived from an EMBL/GenBank/DDBJ whole genome shotgun (WGS) entry which is preliminary data.</text>
</comment>
<organism evidence="1 2">
    <name type="scientific">Actinomyces bovis</name>
    <dbReference type="NCBI Taxonomy" id="1658"/>
    <lineage>
        <taxon>Bacteria</taxon>
        <taxon>Bacillati</taxon>
        <taxon>Actinomycetota</taxon>
        <taxon>Actinomycetes</taxon>
        <taxon>Actinomycetales</taxon>
        <taxon>Actinomycetaceae</taxon>
        <taxon>Actinomyces</taxon>
    </lineage>
</organism>
<reference evidence="1 2" key="1">
    <citation type="submission" date="2018-06" db="EMBL/GenBank/DDBJ databases">
        <authorList>
            <consortium name="Pathogen Informatics"/>
            <person name="Doyle S."/>
        </authorList>
    </citation>
    <scope>NUCLEOTIDE SEQUENCE [LARGE SCALE GENOMIC DNA]</scope>
    <source>
        <strain evidence="1 2">NCTC11535</strain>
    </source>
</reference>
<dbReference type="SUPFAM" id="SSF111331">
    <property type="entry name" value="NAD kinase/diacylglycerol kinase-like"/>
    <property type="match status" value="1"/>
</dbReference>
<dbReference type="Gene3D" id="3.40.50.10330">
    <property type="entry name" value="Probable inorganic polyphosphate/atp-NAD kinase, domain 1"/>
    <property type="match status" value="1"/>
</dbReference>
<dbReference type="EMBL" id="UAPQ01000010">
    <property type="protein sequence ID" value="SPT54332.1"/>
    <property type="molecule type" value="Genomic_DNA"/>
</dbReference>
<proteinExistence type="predicted"/>
<dbReference type="GO" id="GO:0016301">
    <property type="term" value="F:kinase activity"/>
    <property type="evidence" value="ECO:0007669"/>
    <property type="project" value="UniProtKB-KW"/>
</dbReference>